<feature type="non-terminal residue" evidence="3">
    <location>
        <position position="1"/>
    </location>
</feature>
<sequence>APMDEKETLLAVQQELTEEQFQTFKYLLGGRLPGSKLQPATRLELCRLLLQHFPGQALELSAHLLARVGRRDLLRRYQLPGAEEEPPVGDVTASSSAAPRRLSERDLLLVAQQLGKEWQEVGIGFLGLPRSRLEQIREDEPHNVVMQSFQMLRDWQHREGEGATAPRLHACLAPARLDPKVLEFLQSL</sequence>
<dbReference type="OrthoDB" id="10058437at2759"/>
<dbReference type="AlphaFoldDB" id="A0A7L0EV72"/>
<evidence type="ECO:0000313" key="3">
    <source>
        <dbReference type="EMBL" id="NXJ87037.1"/>
    </source>
</evidence>
<dbReference type="Pfam" id="PF02758">
    <property type="entry name" value="PYRIN"/>
    <property type="match status" value="1"/>
</dbReference>
<dbReference type="Gene3D" id="1.10.533.10">
    <property type="entry name" value="Death Domain, Fas"/>
    <property type="match status" value="2"/>
</dbReference>
<comment type="caution">
    <text evidence="3">The sequence shown here is derived from an EMBL/GenBank/DDBJ whole genome shotgun (WGS) entry which is preliminary data.</text>
</comment>
<feature type="domain" description="DED" evidence="2">
    <location>
        <begin position="4"/>
        <end position="79"/>
    </location>
</feature>
<dbReference type="CDD" id="cd01670">
    <property type="entry name" value="Death"/>
    <property type="match status" value="1"/>
</dbReference>
<accession>A0A7L0EV72</accession>
<keyword evidence="4" id="KW-1185">Reference proteome</keyword>
<evidence type="ECO:0000313" key="4">
    <source>
        <dbReference type="Proteomes" id="UP000550660"/>
    </source>
</evidence>
<dbReference type="GO" id="GO:0007165">
    <property type="term" value="P:signal transduction"/>
    <property type="evidence" value="ECO:0007669"/>
    <property type="project" value="InterPro"/>
</dbReference>
<dbReference type="Proteomes" id="UP000550660">
    <property type="component" value="Unassembled WGS sequence"/>
</dbReference>
<dbReference type="InterPro" id="IPR011029">
    <property type="entry name" value="DEATH-like_dom_sf"/>
</dbReference>
<evidence type="ECO:0000259" key="2">
    <source>
        <dbReference type="PROSITE" id="PS50168"/>
    </source>
</evidence>
<dbReference type="InterPro" id="IPR000488">
    <property type="entry name" value="Death_dom"/>
</dbReference>
<protein>
    <submittedName>
        <fullName evidence="3">CRADD protein</fullName>
    </submittedName>
</protein>
<reference evidence="3 4" key="1">
    <citation type="submission" date="2019-09" db="EMBL/GenBank/DDBJ databases">
        <title>Bird 10,000 Genomes (B10K) Project - Family phase.</title>
        <authorList>
            <person name="Zhang G."/>
        </authorList>
    </citation>
    <scope>NUCLEOTIDE SEQUENCE [LARGE SCALE GENOMIC DNA]</scope>
    <source>
        <strain evidence="3">B10K-DU-007-40</strain>
        <tissue evidence="3">Mixed tissue sample</tissue>
    </source>
</reference>
<name>A0A7L0EV72_TROML</name>
<feature type="non-terminal residue" evidence="3">
    <location>
        <position position="188"/>
    </location>
</feature>
<evidence type="ECO:0000259" key="1">
    <source>
        <dbReference type="PROSITE" id="PS50017"/>
    </source>
</evidence>
<dbReference type="SUPFAM" id="SSF47986">
    <property type="entry name" value="DEATH domain"/>
    <property type="match status" value="2"/>
</dbReference>
<dbReference type="EMBL" id="VXAG01003968">
    <property type="protein sequence ID" value="NXJ87037.1"/>
    <property type="molecule type" value="Genomic_DNA"/>
</dbReference>
<organism evidence="3 4">
    <name type="scientific">Trogon melanurus</name>
    <name type="common">Black-tailed trogon</name>
    <dbReference type="NCBI Taxonomy" id="56311"/>
    <lineage>
        <taxon>Eukaryota</taxon>
        <taxon>Metazoa</taxon>
        <taxon>Chordata</taxon>
        <taxon>Craniata</taxon>
        <taxon>Vertebrata</taxon>
        <taxon>Euteleostomi</taxon>
        <taxon>Archelosauria</taxon>
        <taxon>Archosauria</taxon>
        <taxon>Dinosauria</taxon>
        <taxon>Saurischia</taxon>
        <taxon>Theropoda</taxon>
        <taxon>Coelurosauria</taxon>
        <taxon>Aves</taxon>
        <taxon>Neognathae</taxon>
        <taxon>Neoaves</taxon>
        <taxon>Telluraves</taxon>
        <taxon>Coraciimorphae</taxon>
        <taxon>Trogoniformes</taxon>
        <taxon>Trogonidae</taxon>
        <taxon>Trogon</taxon>
    </lineage>
</organism>
<dbReference type="InterPro" id="IPR001875">
    <property type="entry name" value="DED_dom"/>
</dbReference>
<gene>
    <name evidence="3" type="primary">Cradd_1</name>
    <name evidence="3" type="ORF">TROMEL_R15647</name>
</gene>
<dbReference type="Pfam" id="PF00531">
    <property type="entry name" value="Death"/>
    <property type="match status" value="1"/>
</dbReference>
<dbReference type="PROSITE" id="PS50017">
    <property type="entry name" value="DEATH_DOMAIN"/>
    <property type="match status" value="1"/>
</dbReference>
<dbReference type="SMART" id="SM01289">
    <property type="entry name" value="PYRIN"/>
    <property type="match status" value="1"/>
</dbReference>
<proteinExistence type="predicted"/>
<dbReference type="GO" id="GO:0042981">
    <property type="term" value="P:regulation of apoptotic process"/>
    <property type="evidence" value="ECO:0007669"/>
    <property type="project" value="InterPro"/>
</dbReference>
<dbReference type="InterPro" id="IPR004020">
    <property type="entry name" value="DAPIN"/>
</dbReference>
<feature type="domain" description="Death" evidence="1">
    <location>
        <begin position="126"/>
        <end position="172"/>
    </location>
</feature>
<dbReference type="SMART" id="SM00005">
    <property type="entry name" value="DEATH"/>
    <property type="match status" value="1"/>
</dbReference>
<dbReference type="PROSITE" id="PS50168">
    <property type="entry name" value="DED"/>
    <property type="match status" value="1"/>
</dbReference>